<evidence type="ECO:0000256" key="1">
    <source>
        <dbReference type="SAM" id="MobiDB-lite"/>
    </source>
</evidence>
<keyword evidence="3" id="KW-1185">Reference proteome</keyword>
<feature type="region of interest" description="Disordered" evidence="1">
    <location>
        <begin position="569"/>
        <end position="597"/>
    </location>
</feature>
<dbReference type="GO" id="GO:0000964">
    <property type="term" value="P:mitochondrial RNA 5'-end processing"/>
    <property type="evidence" value="ECO:0007669"/>
    <property type="project" value="TreeGrafter"/>
</dbReference>
<dbReference type="OrthoDB" id="10249045at2759"/>
<feature type="compositionally biased region" description="Acidic residues" evidence="1">
    <location>
        <begin position="585"/>
        <end position="597"/>
    </location>
</feature>
<feature type="compositionally biased region" description="Basic and acidic residues" evidence="1">
    <location>
        <begin position="115"/>
        <end position="131"/>
    </location>
</feature>
<name>A0A5J5F3V5_9PEZI</name>
<comment type="caution">
    <text evidence="2">The sequence shown here is derived from an EMBL/GenBank/DDBJ whole genome shotgun (WGS) entry which is preliminary data.</text>
</comment>
<organism evidence="2 3">
    <name type="scientific">Sphaerosporella brunnea</name>
    <dbReference type="NCBI Taxonomy" id="1250544"/>
    <lineage>
        <taxon>Eukaryota</taxon>
        <taxon>Fungi</taxon>
        <taxon>Dikarya</taxon>
        <taxon>Ascomycota</taxon>
        <taxon>Pezizomycotina</taxon>
        <taxon>Pezizomycetes</taxon>
        <taxon>Pezizales</taxon>
        <taxon>Pyronemataceae</taxon>
        <taxon>Sphaerosporella</taxon>
    </lineage>
</organism>
<dbReference type="EMBL" id="VXIS01000039">
    <property type="protein sequence ID" value="KAA8911108.1"/>
    <property type="molecule type" value="Genomic_DNA"/>
</dbReference>
<dbReference type="InterPro" id="IPR013943">
    <property type="entry name" value="Pet127"/>
</dbReference>
<dbReference type="GO" id="GO:0005740">
    <property type="term" value="C:mitochondrial envelope"/>
    <property type="evidence" value="ECO:0007669"/>
    <property type="project" value="TreeGrafter"/>
</dbReference>
<reference evidence="2 3" key="1">
    <citation type="submission" date="2019-09" db="EMBL/GenBank/DDBJ databases">
        <title>Draft genome of the ectomycorrhizal ascomycete Sphaerosporella brunnea.</title>
        <authorList>
            <consortium name="DOE Joint Genome Institute"/>
            <person name="Benucci G.M."/>
            <person name="Marozzi G."/>
            <person name="Antonielli L."/>
            <person name="Sanchez S."/>
            <person name="Marco P."/>
            <person name="Wang X."/>
            <person name="Falini L.B."/>
            <person name="Barry K."/>
            <person name="Haridas S."/>
            <person name="Lipzen A."/>
            <person name="Labutti K."/>
            <person name="Grigoriev I.V."/>
            <person name="Murat C."/>
            <person name="Martin F."/>
            <person name="Albertini E."/>
            <person name="Donnini D."/>
            <person name="Bonito G."/>
        </authorList>
    </citation>
    <scope>NUCLEOTIDE SEQUENCE [LARGE SCALE GENOMIC DNA]</scope>
    <source>
        <strain evidence="2 3">Sb_GMNB300</strain>
    </source>
</reference>
<protein>
    <submittedName>
        <fullName evidence="2">Mitochondrial protein Pet127-domain-containing protein</fullName>
    </submittedName>
</protein>
<dbReference type="PANTHER" id="PTHR31014:SF0">
    <property type="entry name" value="MITOCHONDRIAL TRANSLATION SYSTEM COMPONENT PET127-RELATED"/>
    <property type="match status" value="1"/>
</dbReference>
<feature type="compositionally biased region" description="Basic and acidic residues" evidence="1">
    <location>
        <begin position="85"/>
        <end position="102"/>
    </location>
</feature>
<dbReference type="PANTHER" id="PTHR31014">
    <property type="entry name" value="MITOCHONDRIAL TRANSLATION SYSTEM COMPONENT PET127-RELATED"/>
    <property type="match status" value="1"/>
</dbReference>
<proteinExistence type="predicted"/>
<evidence type="ECO:0000313" key="3">
    <source>
        <dbReference type="Proteomes" id="UP000326924"/>
    </source>
</evidence>
<feature type="region of interest" description="Disordered" evidence="1">
    <location>
        <begin position="40"/>
        <end position="143"/>
    </location>
</feature>
<sequence length="736" mass="84039">MLRAVVRRTVYRPSVRVSNLPRFVCAFCVQKPHQFHSTSSVHENAAATTSKHPKAATTDTVESALKKSRGKKDPNGKPKAKAKFNPKDKLKDSPKVPKEPRRPRPKAKVNPGTPARREKKSEKESENDGKMTIKTAMKPPRSTKVIEKADSLCVDDLEVQPIPIANQPEVAKLSHGLDRVLFNPGVVYLRDPRSRVFNFDPYLQKIMPVTEFNFDAISDYITSSKDTKLQALMKEHGKKYMGSTSSMTSVLSHFHYLLSAWRPINLDILSKAFSTEYRSFTALSRLPTSIFLRYKGDGTYAIDSDKELDGENILSFMGRSMEKLLTLPPEEFEKYRRQNSHTLDPEAEAEPETYHYSTFGDFLMRSQLDAHDPRLPGTGMFDLKTRAVVAVRVDVSNFHLGSGYQIKTRTGNWESFEREYFDMIRAAFLKYSLQVRMGRMDGIFVAFHNTEKIFGFQYISLDEMDAALHEGPGSGIGGPEFKMSLALFNKMLDKATARYPEKSLRIHFETRETSSPYMYMFAEPMEEDEIEEIQKGERGTVEDFMAKIKQKMLSVQQPEGDNILAETSPEDAANESELAAPGETESTEEADNKEMEDDIERLEQDEEVDEEFLKELQEQQEKSEERELVGITLATKNYVNGQEVLRPKSLGEGDKWEVSYIIGEFEAKHRAWTVYNALRLRKTKAFQSRLSSTDPEQVGGYTQYIRSLASQGRDWERHQDILDSGRQQIVYRSTKE</sequence>
<dbReference type="Proteomes" id="UP000326924">
    <property type="component" value="Unassembled WGS sequence"/>
</dbReference>
<gene>
    <name evidence="2" type="ORF">FN846DRAFT_936638</name>
</gene>
<accession>A0A5J5F3V5</accession>
<evidence type="ECO:0000313" key="2">
    <source>
        <dbReference type="EMBL" id="KAA8911108.1"/>
    </source>
</evidence>
<dbReference type="Pfam" id="PF08634">
    <property type="entry name" value="Pet127"/>
    <property type="match status" value="1"/>
</dbReference>
<dbReference type="InParanoid" id="A0A5J5F3V5"/>
<feature type="compositionally biased region" description="Polar residues" evidence="1">
    <location>
        <begin position="40"/>
        <end position="50"/>
    </location>
</feature>
<dbReference type="AlphaFoldDB" id="A0A5J5F3V5"/>